<evidence type="ECO:0000313" key="2">
    <source>
        <dbReference type="EMBL" id="UUR07144.1"/>
    </source>
</evidence>
<accession>A0ABY5MUQ3</accession>
<gene>
    <name evidence="2" type="ORF">M1K48_09300</name>
</gene>
<dbReference type="EMBL" id="CP097253">
    <property type="protein sequence ID" value="UUR07144.1"/>
    <property type="molecule type" value="Genomic_DNA"/>
</dbReference>
<organism evidence="2 3">
    <name type="scientific">Sphingomonas glaciei</name>
    <dbReference type="NCBI Taxonomy" id="2938948"/>
    <lineage>
        <taxon>Bacteria</taxon>
        <taxon>Pseudomonadati</taxon>
        <taxon>Pseudomonadota</taxon>
        <taxon>Alphaproteobacteria</taxon>
        <taxon>Sphingomonadales</taxon>
        <taxon>Sphingomonadaceae</taxon>
        <taxon>Sphingomonas</taxon>
    </lineage>
</organism>
<keyword evidence="3" id="KW-1185">Reference proteome</keyword>
<feature type="region of interest" description="Disordered" evidence="1">
    <location>
        <begin position="50"/>
        <end position="71"/>
    </location>
</feature>
<evidence type="ECO:0000256" key="1">
    <source>
        <dbReference type="SAM" id="MobiDB-lite"/>
    </source>
</evidence>
<feature type="compositionally biased region" description="Low complexity" evidence="1">
    <location>
        <begin position="59"/>
        <end position="71"/>
    </location>
</feature>
<dbReference type="Proteomes" id="UP000831921">
    <property type="component" value="Chromosome"/>
</dbReference>
<dbReference type="RefSeq" id="WP_249454703.1">
    <property type="nucleotide sequence ID" value="NZ_CP097253.1"/>
</dbReference>
<name>A0ABY5MUQ3_9SPHN</name>
<reference evidence="2 3" key="1">
    <citation type="submission" date="2022-05" db="EMBL/GenBank/DDBJ databases">
        <title>S8-45 Sphingomonas ultraviolaceadurans.</title>
        <authorList>
            <person name="Liu Y."/>
        </authorList>
    </citation>
    <scope>NUCLEOTIDE SEQUENCE [LARGE SCALE GENOMIC DNA]</scope>
    <source>
        <strain evidence="2 3">S8-45</strain>
    </source>
</reference>
<sequence>MIEQDTLNEVLEACDKRRDARRAFLRGTGTAAMLVGAGALASCGGGGGGGNDDPLIQVPGTPGTNPPTGTTPPGTISDGDILNFALNLEYLEAQFYSFAAFGTGLAANLLTGTGTQGAVTGGKQVTFTDPVVGQYAREIAVDERQHVAFLRSALGSAAVAQPAIDISATATSAFSNAARAAGLIGPGQTFDPYANDENFLLGAFIFEDVGVTAYKGASPLITNKTFLEAAAGILAAESYHAGLVRTVLYAKGLQTPSLRTATESISDARDSLDGPTEVDQGVAMRGAASNIVPTDNNAIAYSRTPGDVLNIVYLTAAAAQQGGFFPAGVNGNVRVSTAG</sequence>
<protein>
    <submittedName>
        <fullName evidence="2">Ferritin-like domain-containing protein</fullName>
    </submittedName>
</protein>
<dbReference type="InterPro" id="IPR052965">
    <property type="entry name" value="Pigment-catalase-like"/>
</dbReference>
<dbReference type="Pfam" id="PF13668">
    <property type="entry name" value="Ferritin_2"/>
    <property type="match status" value="1"/>
</dbReference>
<proteinExistence type="predicted"/>
<dbReference type="PANTHER" id="PTHR31694:SF26">
    <property type="entry name" value="OS05G0151100 PROTEIN"/>
    <property type="match status" value="1"/>
</dbReference>
<dbReference type="PANTHER" id="PTHR31694">
    <property type="entry name" value="DESICCATION-LIKE PROTEIN"/>
    <property type="match status" value="1"/>
</dbReference>
<evidence type="ECO:0000313" key="3">
    <source>
        <dbReference type="Proteomes" id="UP000831921"/>
    </source>
</evidence>